<name>A0ABN7AA68_9HEMI</name>
<proteinExistence type="predicted"/>
<evidence type="ECO:0000313" key="3">
    <source>
        <dbReference type="Proteomes" id="UP001307889"/>
    </source>
</evidence>
<dbReference type="EMBL" id="AP028909">
    <property type="protein sequence ID" value="BES89215.1"/>
    <property type="molecule type" value="Genomic_DNA"/>
</dbReference>
<reference evidence="2 3" key="1">
    <citation type="submission" date="2023-09" db="EMBL/GenBank/DDBJ databases">
        <title>Nesidiocoris tenuis whole genome shotgun sequence.</title>
        <authorList>
            <person name="Shibata T."/>
            <person name="Shimoda M."/>
            <person name="Kobayashi T."/>
            <person name="Uehara T."/>
        </authorList>
    </citation>
    <scope>NUCLEOTIDE SEQUENCE [LARGE SCALE GENOMIC DNA]</scope>
    <source>
        <strain evidence="2 3">Japan</strain>
    </source>
</reference>
<organism evidence="2 3">
    <name type="scientific">Nesidiocoris tenuis</name>
    <dbReference type="NCBI Taxonomy" id="355587"/>
    <lineage>
        <taxon>Eukaryota</taxon>
        <taxon>Metazoa</taxon>
        <taxon>Ecdysozoa</taxon>
        <taxon>Arthropoda</taxon>
        <taxon>Hexapoda</taxon>
        <taxon>Insecta</taxon>
        <taxon>Pterygota</taxon>
        <taxon>Neoptera</taxon>
        <taxon>Paraneoptera</taxon>
        <taxon>Hemiptera</taxon>
        <taxon>Heteroptera</taxon>
        <taxon>Panheteroptera</taxon>
        <taxon>Cimicomorpha</taxon>
        <taxon>Miridae</taxon>
        <taxon>Dicyphina</taxon>
        <taxon>Nesidiocoris</taxon>
    </lineage>
</organism>
<sequence length="103" mass="11508">MKDSLPYALCSRSRIRSLPIRGGWTGKRFLRPPPPQRSTAVRAQNRQEDKEGGPKQWECKARARGSPRLLQLDSSFPTGDSRLQNEADCLRPLSSSLSLTKAS</sequence>
<accession>A0ABN7AA68</accession>
<gene>
    <name evidence="2" type="ORF">NTJ_02022</name>
</gene>
<evidence type="ECO:0000313" key="2">
    <source>
        <dbReference type="EMBL" id="BES89215.1"/>
    </source>
</evidence>
<evidence type="ECO:0000256" key="1">
    <source>
        <dbReference type="SAM" id="MobiDB-lite"/>
    </source>
</evidence>
<feature type="compositionally biased region" description="Polar residues" evidence="1">
    <location>
        <begin position="72"/>
        <end position="82"/>
    </location>
</feature>
<keyword evidence="3" id="KW-1185">Reference proteome</keyword>
<protein>
    <submittedName>
        <fullName evidence="2">Uncharacterized protein</fullName>
    </submittedName>
</protein>
<dbReference type="Proteomes" id="UP001307889">
    <property type="component" value="Chromosome 1"/>
</dbReference>
<feature type="region of interest" description="Disordered" evidence="1">
    <location>
        <begin position="22"/>
        <end position="84"/>
    </location>
</feature>
<feature type="compositionally biased region" description="Basic and acidic residues" evidence="1">
    <location>
        <begin position="45"/>
        <end position="61"/>
    </location>
</feature>